<evidence type="ECO:0000313" key="2">
    <source>
        <dbReference type="Proteomes" id="UP000219193"/>
    </source>
</evidence>
<dbReference type="EMBL" id="OCMF01000004">
    <property type="protein sequence ID" value="SOC81122.1"/>
    <property type="molecule type" value="Genomic_DNA"/>
</dbReference>
<dbReference type="CDD" id="cd19166">
    <property type="entry name" value="HemeO-bac"/>
    <property type="match status" value="1"/>
</dbReference>
<proteinExistence type="predicted"/>
<reference evidence="2" key="1">
    <citation type="submission" date="2017-09" db="EMBL/GenBank/DDBJ databases">
        <authorList>
            <person name="Varghese N."/>
            <person name="Submissions S."/>
        </authorList>
    </citation>
    <scope>NUCLEOTIDE SEQUENCE [LARGE SCALE GENOMIC DNA]</scope>
    <source>
        <strain evidence="2">CGMCC 1.12641</strain>
    </source>
</reference>
<sequence>MIRKLKEETRWLHEQIEDQNLATKIMDHSIDLPTYKLLLLQNYIAYRETENEIKNHLPNYKAGKHLQLKQDLENLKVSTTIPVKNVIFECHSPAEALGAAYVVEGSALGGMLLAKNLQHCIKLNEVDRHYFFNGDKENLKDWNSFKKELEAYNFNRAEEEEAIQKAKATFLFFEKVFNMDFPIS</sequence>
<protein>
    <submittedName>
        <fullName evidence="1">Heme oxygenase/heme oxygenase</fullName>
    </submittedName>
</protein>
<dbReference type="Proteomes" id="UP000219193">
    <property type="component" value="Unassembled WGS sequence"/>
</dbReference>
<gene>
    <name evidence="1" type="ORF">SAMN06296241_2694</name>
</gene>
<dbReference type="GO" id="GO:0006788">
    <property type="term" value="P:heme oxidation"/>
    <property type="evidence" value="ECO:0007669"/>
    <property type="project" value="InterPro"/>
</dbReference>
<dbReference type="Pfam" id="PF01126">
    <property type="entry name" value="Heme_oxygenase"/>
    <property type="match status" value="1"/>
</dbReference>
<organism evidence="1 2">
    <name type="scientific">Salinimicrobium sediminis</name>
    <dbReference type="NCBI Taxonomy" id="1343891"/>
    <lineage>
        <taxon>Bacteria</taxon>
        <taxon>Pseudomonadati</taxon>
        <taxon>Bacteroidota</taxon>
        <taxon>Flavobacteriia</taxon>
        <taxon>Flavobacteriales</taxon>
        <taxon>Flavobacteriaceae</taxon>
        <taxon>Salinimicrobium</taxon>
    </lineage>
</organism>
<name>A0A285X718_9FLAO</name>
<dbReference type="InterPro" id="IPR016053">
    <property type="entry name" value="Haem_Oase-like"/>
</dbReference>
<dbReference type="Gene3D" id="1.20.910.10">
    <property type="entry name" value="Heme oxygenase-like"/>
    <property type="match status" value="1"/>
</dbReference>
<dbReference type="GO" id="GO:0004392">
    <property type="term" value="F:heme oxygenase (decyclizing) activity"/>
    <property type="evidence" value="ECO:0007669"/>
    <property type="project" value="InterPro"/>
</dbReference>
<dbReference type="AlphaFoldDB" id="A0A285X718"/>
<dbReference type="InterPro" id="IPR016084">
    <property type="entry name" value="Haem_Oase-like_multi-hlx"/>
</dbReference>
<evidence type="ECO:0000313" key="1">
    <source>
        <dbReference type="EMBL" id="SOC81122.1"/>
    </source>
</evidence>
<keyword evidence="2" id="KW-1185">Reference proteome</keyword>
<dbReference type="SUPFAM" id="SSF48613">
    <property type="entry name" value="Heme oxygenase-like"/>
    <property type="match status" value="1"/>
</dbReference>
<accession>A0A285X718</accession>